<proteinExistence type="predicted"/>
<evidence type="ECO:0000313" key="1">
    <source>
        <dbReference type="EMBL" id="OAY59191.1"/>
    </source>
</evidence>
<dbReference type="EMBL" id="CM004387">
    <property type="protein sequence ID" value="OAY59191.1"/>
    <property type="molecule type" value="Genomic_DNA"/>
</dbReference>
<organism evidence="1">
    <name type="scientific">Manihot esculenta</name>
    <name type="common">Cassava</name>
    <name type="synonym">Jatropha manihot</name>
    <dbReference type="NCBI Taxonomy" id="3983"/>
    <lineage>
        <taxon>Eukaryota</taxon>
        <taxon>Viridiplantae</taxon>
        <taxon>Streptophyta</taxon>
        <taxon>Embryophyta</taxon>
        <taxon>Tracheophyta</taxon>
        <taxon>Spermatophyta</taxon>
        <taxon>Magnoliopsida</taxon>
        <taxon>eudicotyledons</taxon>
        <taxon>Gunneridae</taxon>
        <taxon>Pentapetalae</taxon>
        <taxon>rosids</taxon>
        <taxon>fabids</taxon>
        <taxon>Malpighiales</taxon>
        <taxon>Euphorbiaceae</taxon>
        <taxon>Crotonoideae</taxon>
        <taxon>Manihoteae</taxon>
        <taxon>Manihot</taxon>
    </lineage>
</organism>
<reference evidence="1" key="1">
    <citation type="submission" date="2016-02" db="EMBL/GenBank/DDBJ databases">
        <title>WGS assembly of Manihot esculenta.</title>
        <authorList>
            <person name="Bredeson J.V."/>
            <person name="Prochnik S.E."/>
            <person name="Lyons J.B."/>
            <person name="Schmutz J."/>
            <person name="Grimwood J."/>
            <person name="Vrebalov J."/>
            <person name="Bart R.S."/>
            <person name="Amuge T."/>
            <person name="Ferguson M.E."/>
            <person name="Green R."/>
            <person name="Putnam N."/>
            <person name="Stites J."/>
            <person name="Rounsley S."/>
            <person name="Rokhsar D.S."/>
        </authorList>
    </citation>
    <scope>NUCLEOTIDE SEQUENCE [LARGE SCALE GENOMIC DNA]</scope>
    <source>
        <tissue evidence="1">Leaf</tissue>
    </source>
</reference>
<gene>
    <name evidence="1" type="ORF">MANES_01G011900</name>
</gene>
<accession>A0A2C9WGM7</accession>
<dbReference type="AlphaFoldDB" id="A0A2C9WGM7"/>
<name>A0A2C9WGM7_MANES</name>
<protein>
    <submittedName>
        <fullName evidence="1">Uncharacterized protein</fullName>
    </submittedName>
</protein>
<sequence length="53" mass="6183">MIHEETIEREVATTVFSLVEKLLQSLLEKNENFMQFYGVWCNIQGCFGRATMP</sequence>